<accession>A0A7S1AAK8</accession>
<gene>
    <name evidence="1" type="ORF">NSCI0253_LOCUS22292</name>
</gene>
<sequence length="219" mass="24232">MMTDRTLAMAGQAEFCNREHSEAWRCYQAVRHWGRATNRDGERLACIVEEENEELCANELQFKCAKFGCQGRRHELKSKFRESLQDWCWSSAKASTTLELSNLPQGCTAETIIAQLDAGGFAGRYNFVHRGVDCKRDPFAVVNCARHADACAIVRASHSVGLGSLGGQPCRAAWNPQQQGLAELAAEFRRDSCGGDGPWMLSGDQWVTVSSVWDVPLCA</sequence>
<evidence type="ECO:0000313" key="1">
    <source>
        <dbReference type="EMBL" id="CAD8847942.1"/>
    </source>
</evidence>
<proteinExistence type="predicted"/>
<name>A0A7S1AAK8_NOCSC</name>
<reference evidence="1" key="1">
    <citation type="submission" date="2021-01" db="EMBL/GenBank/DDBJ databases">
        <authorList>
            <person name="Corre E."/>
            <person name="Pelletier E."/>
            <person name="Niang G."/>
            <person name="Scheremetjew M."/>
            <person name="Finn R."/>
            <person name="Kale V."/>
            <person name="Holt S."/>
            <person name="Cochrane G."/>
            <person name="Meng A."/>
            <person name="Brown T."/>
            <person name="Cohen L."/>
        </authorList>
    </citation>
    <scope>NUCLEOTIDE SEQUENCE</scope>
</reference>
<protein>
    <submittedName>
        <fullName evidence="1">Uncharacterized protein</fullName>
    </submittedName>
</protein>
<dbReference type="EMBL" id="HBFQ01031663">
    <property type="protein sequence ID" value="CAD8847942.1"/>
    <property type="molecule type" value="Transcribed_RNA"/>
</dbReference>
<organism evidence="1">
    <name type="scientific">Noctiluca scintillans</name>
    <name type="common">Sea sparkle</name>
    <name type="synonym">Red tide dinoflagellate</name>
    <dbReference type="NCBI Taxonomy" id="2966"/>
    <lineage>
        <taxon>Eukaryota</taxon>
        <taxon>Sar</taxon>
        <taxon>Alveolata</taxon>
        <taxon>Dinophyceae</taxon>
        <taxon>Noctilucales</taxon>
        <taxon>Noctilucaceae</taxon>
        <taxon>Noctiluca</taxon>
    </lineage>
</organism>
<dbReference type="AlphaFoldDB" id="A0A7S1AAK8"/>